<comment type="caution">
    <text evidence="1">The sequence shown here is derived from an EMBL/GenBank/DDBJ whole genome shotgun (WGS) entry which is preliminary data.</text>
</comment>
<name>A0AAE0PG72_SORBR</name>
<gene>
    <name evidence="1" type="ORF">B0T20DRAFT_198511</name>
</gene>
<evidence type="ECO:0000313" key="1">
    <source>
        <dbReference type="EMBL" id="KAK3399408.1"/>
    </source>
</evidence>
<dbReference type="AlphaFoldDB" id="A0AAE0PG72"/>
<reference evidence="1" key="1">
    <citation type="journal article" date="2023" name="Mol. Phylogenet. Evol.">
        <title>Genome-scale phylogeny and comparative genomics of the fungal order Sordariales.</title>
        <authorList>
            <person name="Hensen N."/>
            <person name="Bonometti L."/>
            <person name="Westerberg I."/>
            <person name="Brannstrom I.O."/>
            <person name="Guillou S."/>
            <person name="Cros-Aarteil S."/>
            <person name="Calhoun S."/>
            <person name="Haridas S."/>
            <person name="Kuo A."/>
            <person name="Mondo S."/>
            <person name="Pangilinan J."/>
            <person name="Riley R."/>
            <person name="LaButti K."/>
            <person name="Andreopoulos B."/>
            <person name="Lipzen A."/>
            <person name="Chen C."/>
            <person name="Yan M."/>
            <person name="Daum C."/>
            <person name="Ng V."/>
            <person name="Clum A."/>
            <person name="Steindorff A."/>
            <person name="Ohm R.A."/>
            <person name="Martin F."/>
            <person name="Silar P."/>
            <person name="Natvig D.O."/>
            <person name="Lalanne C."/>
            <person name="Gautier V."/>
            <person name="Ament-Velasquez S.L."/>
            <person name="Kruys A."/>
            <person name="Hutchinson M.I."/>
            <person name="Powell A.J."/>
            <person name="Barry K."/>
            <person name="Miller A.N."/>
            <person name="Grigoriev I.V."/>
            <person name="Debuchy R."/>
            <person name="Gladieux P."/>
            <person name="Hiltunen Thoren M."/>
            <person name="Johannesson H."/>
        </authorList>
    </citation>
    <scope>NUCLEOTIDE SEQUENCE</scope>
    <source>
        <strain evidence="1">FGSC 1904</strain>
    </source>
</reference>
<sequence length="187" mass="20470">MDFAIAEGIIANPQNPQNPLGVDNQNGANLYNNLNNIPGHQNGGNNNQNIVMVHYENGVVILTHYQDGVVLFHEFLMNAHQQDHVVAHQQDHVVAHQHDHFVALQQHHVAHQQGEAVANAADHAGPNEQHPAPMPHQQAEHPAVLALNGINHETSEEDMRAMIAAAAAVLHADHRRGCKREGCDARA</sequence>
<protein>
    <submittedName>
        <fullName evidence="1">Uncharacterized protein</fullName>
    </submittedName>
</protein>
<reference evidence="1" key="2">
    <citation type="submission" date="2023-07" db="EMBL/GenBank/DDBJ databases">
        <authorList>
            <consortium name="Lawrence Berkeley National Laboratory"/>
            <person name="Haridas S."/>
            <person name="Hensen N."/>
            <person name="Bonometti L."/>
            <person name="Westerberg I."/>
            <person name="Brannstrom I.O."/>
            <person name="Guillou S."/>
            <person name="Cros-Aarteil S."/>
            <person name="Calhoun S."/>
            <person name="Kuo A."/>
            <person name="Mondo S."/>
            <person name="Pangilinan J."/>
            <person name="Riley R."/>
            <person name="LaButti K."/>
            <person name="Andreopoulos B."/>
            <person name="Lipzen A."/>
            <person name="Chen C."/>
            <person name="Yanf M."/>
            <person name="Daum C."/>
            <person name="Ng V."/>
            <person name="Clum A."/>
            <person name="Steindorff A."/>
            <person name="Ohm R."/>
            <person name="Martin F."/>
            <person name="Silar P."/>
            <person name="Natvig D."/>
            <person name="Lalanne C."/>
            <person name="Gautier V."/>
            <person name="Ament-velasquez S.L."/>
            <person name="Kruys A."/>
            <person name="Hutchinson M.I."/>
            <person name="Powell A.J."/>
            <person name="Barry K."/>
            <person name="Miller A.N."/>
            <person name="Grigoriev I.V."/>
            <person name="Debuchy R."/>
            <person name="Gladieux P."/>
            <person name="Thoren M.H."/>
            <person name="Johannesson H."/>
        </authorList>
    </citation>
    <scope>NUCLEOTIDE SEQUENCE</scope>
    <source>
        <strain evidence="1">FGSC 1904</strain>
    </source>
</reference>
<proteinExistence type="predicted"/>
<keyword evidence="2" id="KW-1185">Reference proteome</keyword>
<accession>A0AAE0PG72</accession>
<organism evidence="1 2">
    <name type="scientific">Sordaria brevicollis</name>
    <dbReference type="NCBI Taxonomy" id="83679"/>
    <lineage>
        <taxon>Eukaryota</taxon>
        <taxon>Fungi</taxon>
        <taxon>Dikarya</taxon>
        <taxon>Ascomycota</taxon>
        <taxon>Pezizomycotina</taxon>
        <taxon>Sordariomycetes</taxon>
        <taxon>Sordariomycetidae</taxon>
        <taxon>Sordariales</taxon>
        <taxon>Sordariaceae</taxon>
        <taxon>Sordaria</taxon>
    </lineage>
</organism>
<dbReference type="EMBL" id="JAUTDP010000005">
    <property type="protein sequence ID" value="KAK3399408.1"/>
    <property type="molecule type" value="Genomic_DNA"/>
</dbReference>
<evidence type="ECO:0000313" key="2">
    <source>
        <dbReference type="Proteomes" id="UP001281003"/>
    </source>
</evidence>
<dbReference type="Proteomes" id="UP001281003">
    <property type="component" value="Unassembled WGS sequence"/>
</dbReference>